<proteinExistence type="predicted"/>
<reference evidence="2" key="1">
    <citation type="journal article" date="2021" name="Proc. Natl. Acad. Sci. U.S.A.">
        <title>A Catalog of Tens of Thousands of Viruses from Human Metagenomes Reveals Hidden Associations with Chronic Diseases.</title>
        <authorList>
            <person name="Tisza M.J."/>
            <person name="Buck C.B."/>
        </authorList>
    </citation>
    <scope>NUCLEOTIDE SEQUENCE</scope>
    <source>
        <strain evidence="2">CtJLl6</strain>
    </source>
</reference>
<organism evidence="2">
    <name type="scientific">Siphoviridae sp. ctJLl6</name>
    <dbReference type="NCBI Taxonomy" id="2827836"/>
    <lineage>
        <taxon>Viruses</taxon>
        <taxon>Duplodnaviria</taxon>
        <taxon>Heunggongvirae</taxon>
        <taxon>Uroviricota</taxon>
        <taxon>Caudoviricetes</taxon>
    </lineage>
</organism>
<feature type="transmembrane region" description="Helical" evidence="1">
    <location>
        <begin position="12"/>
        <end position="33"/>
    </location>
</feature>
<evidence type="ECO:0000256" key="1">
    <source>
        <dbReference type="SAM" id="Phobius"/>
    </source>
</evidence>
<protein>
    <submittedName>
        <fullName evidence="2">Uncharacterized protein</fullName>
    </submittedName>
</protein>
<keyword evidence="1" id="KW-0812">Transmembrane</keyword>
<name>A0A8S5SC33_9CAUD</name>
<evidence type="ECO:0000313" key="2">
    <source>
        <dbReference type="EMBL" id="DAF48223.1"/>
    </source>
</evidence>
<sequence>MISVEKIFQDYAVLIPTLVIVSITAMVAFQFIWNLFEDILVNKLGIQTKWGRKKREEHELLIKTAESLNKLQETHEKDIERIDSHDEEIKEELVNFTTELRQTLKTQNEKMNKFSDSVNKISDKLDKMKIDTDMRFQENEEKQNKKEQAKIKSEISNRYSIYHERKWITNIEFEALEGLIAAYEAFGGLNSFVHSIVQKEMFTWRKIDEEEKLSD</sequence>
<accession>A0A8S5SC33</accession>
<dbReference type="EMBL" id="BK032565">
    <property type="protein sequence ID" value="DAF48223.1"/>
    <property type="molecule type" value="Genomic_DNA"/>
</dbReference>
<keyword evidence="1" id="KW-0472">Membrane</keyword>
<keyword evidence="1" id="KW-1133">Transmembrane helix</keyword>